<accession>A0A917RH44</accession>
<protein>
    <recommendedName>
        <fullName evidence="3">Pentapeptide repeat protein</fullName>
    </recommendedName>
</protein>
<sequence length="76" mass="8243">MRLVHQRRYERHLNRFGAGDAAEPAGGHSGSTTRFDNAQFCGGTIHLADAQFSGGTISFNRAQFAGGTVDFSARWV</sequence>
<proteinExistence type="predicted"/>
<reference evidence="1" key="2">
    <citation type="submission" date="2020-09" db="EMBL/GenBank/DDBJ databases">
        <authorList>
            <person name="Sun Q."/>
            <person name="Ohkuma M."/>
        </authorList>
    </citation>
    <scope>NUCLEOTIDE SEQUENCE</scope>
    <source>
        <strain evidence="1">JCM 3035</strain>
    </source>
</reference>
<gene>
    <name evidence="1" type="ORF">GCM10010094_80260</name>
</gene>
<comment type="caution">
    <text evidence="1">The sequence shown here is derived from an EMBL/GenBank/DDBJ whole genome shotgun (WGS) entry which is preliminary data.</text>
</comment>
<evidence type="ECO:0000313" key="1">
    <source>
        <dbReference type="EMBL" id="GGL07415.1"/>
    </source>
</evidence>
<dbReference type="Proteomes" id="UP000637788">
    <property type="component" value="Unassembled WGS sequence"/>
</dbReference>
<dbReference type="AlphaFoldDB" id="A0A917RH44"/>
<organism evidence="1 2">
    <name type="scientific">Streptomyces flaveus</name>
    <dbReference type="NCBI Taxonomy" id="66370"/>
    <lineage>
        <taxon>Bacteria</taxon>
        <taxon>Bacillati</taxon>
        <taxon>Actinomycetota</taxon>
        <taxon>Actinomycetes</taxon>
        <taxon>Kitasatosporales</taxon>
        <taxon>Streptomycetaceae</taxon>
        <taxon>Streptomyces</taxon>
        <taxon>Streptomyces aurantiacus group</taxon>
    </lineage>
</organism>
<dbReference type="EMBL" id="BMPQ01000035">
    <property type="protein sequence ID" value="GGL07415.1"/>
    <property type="molecule type" value="Genomic_DNA"/>
</dbReference>
<keyword evidence="2" id="KW-1185">Reference proteome</keyword>
<evidence type="ECO:0008006" key="3">
    <source>
        <dbReference type="Google" id="ProtNLM"/>
    </source>
</evidence>
<reference evidence="1" key="1">
    <citation type="journal article" date="2014" name="Int. J. Syst. Evol. Microbiol.">
        <title>Complete genome sequence of Corynebacterium casei LMG S-19264T (=DSM 44701T), isolated from a smear-ripened cheese.</title>
        <authorList>
            <consortium name="US DOE Joint Genome Institute (JGI-PGF)"/>
            <person name="Walter F."/>
            <person name="Albersmeier A."/>
            <person name="Kalinowski J."/>
            <person name="Ruckert C."/>
        </authorList>
    </citation>
    <scope>NUCLEOTIDE SEQUENCE</scope>
    <source>
        <strain evidence="1">JCM 3035</strain>
    </source>
</reference>
<name>A0A917RH44_9ACTN</name>
<evidence type="ECO:0000313" key="2">
    <source>
        <dbReference type="Proteomes" id="UP000637788"/>
    </source>
</evidence>